<keyword evidence="2" id="KW-1185">Reference proteome</keyword>
<sequence length="134" mass="14817">MHILIAIVALVVIIGLAIRPVNRSKEKLQAVWPEITASFPSPRKDLAAPFKAWAETSLGQEPQLQAWLTTLPDEGLQALVKKLAEFCVEMDMELEWLFTPEPSVTPEAKVVVGQVVIDYCKICLNAVQRQPAVA</sequence>
<dbReference type="Proteomes" id="UP000510621">
    <property type="component" value="Chromosome"/>
</dbReference>
<gene>
    <name evidence="1" type="ORF">HZT40_06105</name>
</gene>
<evidence type="ECO:0000313" key="2">
    <source>
        <dbReference type="Proteomes" id="UP000510621"/>
    </source>
</evidence>
<name>A0A7L6AQ49_9GAMM</name>
<dbReference type="KEGG" id="this:HZT40_06105"/>
<accession>A0A7L6AQ49</accession>
<dbReference type="AlphaFoldDB" id="A0A7L6AQ49"/>
<organism evidence="1 2">
    <name type="scientific">Candidatus Thiothrix singaporensis</name>
    <dbReference type="NCBI Taxonomy" id="2799669"/>
    <lineage>
        <taxon>Bacteria</taxon>
        <taxon>Pseudomonadati</taxon>
        <taxon>Pseudomonadota</taxon>
        <taxon>Gammaproteobacteria</taxon>
        <taxon>Thiotrichales</taxon>
        <taxon>Thiotrichaceae</taxon>
        <taxon>Thiothrix</taxon>
    </lineage>
</organism>
<evidence type="ECO:0000313" key="1">
    <source>
        <dbReference type="EMBL" id="QLQ31245.1"/>
    </source>
</evidence>
<dbReference type="EMBL" id="CP059265">
    <property type="protein sequence ID" value="QLQ31245.1"/>
    <property type="molecule type" value="Genomic_DNA"/>
</dbReference>
<proteinExistence type="predicted"/>
<protein>
    <submittedName>
        <fullName evidence="1">Uncharacterized protein</fullName>
    </submittedName>
</protein>
<reference evidence="1" key="1">
    <citation type="submission" date="2020-06" db="EMBL/GenBank/DDBJ databases">
        <title>Analysis procedures for assessing recovery of high quality, complete, closed genomes from Nanopore long read metagenome sequencing.</title>
        <authorList>
            <person name="Bessarab I."/>
            <person name="Arumugam K."/>
            <person name="Haryono M."/>
            <person name="Liu X."/>
            <person name="Roy S."/>
            <person name="Zuniga-Montanez R.E."/>
            <person name="Qiu G."/>
            <person name="Drautz-Moses D.I."/>
            <person name="Law Y.Y."/>
            <person name="Wuertz S."/>
            <person name="Lauro F.M."/>
            <person name="Huson D.H."/>
            <person name="Williams R.B."/>
        </authorList>
    </citation>
    <scope>NUCLEOTIDE SEQUENCE [LARGE SCALE GENOMIC DNA]</scope>
    <source>
        <strain evidence="1">SSD2</strain>
    </source>
</reference>